<dbReference type="SMART" id="SM00644">
    <property type="entry name" value="Ami_2"/>
    <property type="match status" value="1"/>
</dbReference>
<dbReference type="Pfam" id="PF01510">
    <property type="entry name" value="Amidase_2"/>
    <property type="match status" value="1"/>
</dbReference>
<dbReference type="GO" id="GO:0009254">
    <property type="term" value="P:peptidoglycan turnover"/>
    <property type="evidence" value="ECO:0007669"/>
    <property type="project" value="TreeGrafter"/>
</dbReference>
<dbReference type="InterPro" id="IPR057505">
    <property type="entry name" value="SH3b_T_C"/>
</dbReference>
<dbReference type="PANTHER" id="PTHR30417">
    <property type="entry name" value="N-ACETYLMURAMOYL-L-ALANINE AMIDASE AMID"/>
    <property type="match status" value="1"/>
</dbReference>
<dbReference type="AlphaFoldDB" id="A0AAJ4P7R0"/>
<organism evidence="3 4">
    <name type="scientific">Macrococcoides bohemicum</name>
    <dbReference type="NCBI Taxonomy" id="1903056"/>
    <lineage>
        <taxon>Bacteria</taxon>
        <taxon>Bacillati</taxon>
        <taxon>Bacillota</taxon>
        <taxon>Bacilli</taxon>
        <taxon>Bacillales</taxon>
        <taxon>Staphylococcaceae</taxon>
        <taxon>Macrococcoides</taxon>
    </lineage>
</organism>
<dbReference type="InterPro" id="IPR018392">
    <property type="entry name" value="LysM"/>
</dbReference>
<dbReference type="PROSITE" id="PS50911">
    <property type="entry name" value="CHAP"/>
    <property type="match status" value="1"/>
</dbReference>
<dbReference type="InterPro" id="IPR051206">
    <property type="entry name" value="NAMLAA_amidase_2"/>
</dbReference>
<evidence type="ECO:0000313" key="4">
    <source>
        <dbReference type="Proteomes" id="UP000826802"/>
    </source>
</evidence>
<dbReference type="Pfam" id="PF01476">
    <property type="entry name" value="LysM"/>
    <property type="match status" value="1"/>
</dbReference>
<dbReference type="GO" id="GO:0009253">
    <property type="term" value="P:peptidoglycan catabolic process"/>
    <property type="evidence" value="ECO:0007669"/>
    <property type="project" value="InterPro"/>
</dbReference>
<dbReference type="CDD" id="cd06583">
    <property type="entry name" value="PGRP"/>
    <property type="match status" value="1"/>
</dbReference>
<dbReference type="PANTHER" id="PTHR30417:SF1">
    <property type="entry name" value="N-ACETYLMURAMOYL-L-ALANINE AMIDASE AMID"/>
    <property type="match status" value="1"/>
</dbReference>
<evidence type="ECO:0000259" key="2">
    <source>
        <dbReference type="PROSITE" id="PS51782"/>
    </source>
</evidence>
<dbReference type="Pfam" id="PF05257">
    <property type="entry name" value="CHAP"/>
    <property type="match status" value="1"/>
</dbReference>
<proteinExistence type="predicted"/>
<dbReference type="EC" id="3.5.1.28" evidence="3"/>
<feature type="domain" description="Peptidase C51" evidence="1">
    <location>
        <begin position="390"/>
        <end position="528"/>
    </location>
</feature>
<evidence type="ECO:0000259" key="1">
    <source>
        <dbReference type="PROSITE" id="PS50911"/>
    </source>
</evidence>
<keyword evidence="4" id="KW-1185">Reference proteome</keyword>
<dbReference type="Pfam" id="PF24246">
    <property type="entry name" value="SH3b_T"/>
    <property type="match status" value="1"/>
</dbReference>
<dbReference type="PROSITE" id="PS51782">
    <property type="entry name" value="LYSM"/>
    <property type="match status" value="1"/>
</dbReference>
<accession>A0AAJ4P7R0</accession>
<protein>
    <submittedName>
        <fullName evidence="3">N-acetylmuramoyl-L-alanine amidase</fullName>
        <ecNumber evidence="3">3.5.1.28</ecNumber>
    </submittedName>
</protein>
<dbReference type="InterPro" id="IPR002502">
    <property type="entry name" value="Amidase_domain"/>
</dbReference>
<dbReference type="EMBL" id="CP079981">
    <property type="protein sequence ID" value="QYA42053.1"/>
    <property type="molecule type" value="Genomic_DNA"/>
</dbReference>
<feature type="domain" description="LysM" evidence="2">
    <location>
        <begin position="318"/>
        <end position="361"/>
    </location>
</feature>
<dbReference type="CDD" id="cd00118">
    <property type="entry name" value="LysM"/>
    <property type="match status" value="1"/>
</dbReference>
<dbReference type="InterPro" id="IPR007921">
    <property type="entry name" value="CHAP_dom"/>
</dbReference>
<reference evidence="3 4" key="1">
    <citation type="submission" date="2021-07" db="EMBL/GenBank/DDBJ databases">
        <title>Prevalence and characterization of methicillin-resistant Macrococcus spp. in food producing animals and meat in Switzerland in 2019.</title>
        <authorList>
            <person name="Keller J.E."/>
            <person name="Schwendener S."/>
            <person name="Neuenschwander J."/>
            <person name="Overesch G."/>
            <person name="Perreten V."/>
        </authorList>
    </citation>
    <scope>NUCLEOTIDE SEQUENCE [LARGE SCALE GENOMIC DNA]</scope>
    <source>
        <strain evidence="3 4">19Msa0936</strain>
    </source>
</reference>
<sequence>MTKKKIGVWNGVPVYTDFLPIGTRRTGQKLDSGEPKFAVIHDTGNKDTSAQANVNYFKNTYNISWNQVASAHIFVDDVECIICIPVTEKAWHVLYNTTQDNFHYGDDANDIAFGIEFSYFSSKTRSLKSLDNGCRVLAALCNSWNINPKTHLPGHQNIQSDKQDPGNLLEACGYKRSEMNVIDNLIIKYMKGDAPVKKVAPTPSKVVKSNPKKAKSILSMSSKAYYKGTIKYDASLRKRKGSTLNDFSFGEEIGIVKKGIEVYIFQEIEDAQGNTWCRTYSNKNNGWVHKDTIKKTKTFISTKKKATTKKKSTNKNNDIYTVKPGDYLFKIAKQHKVTVNDLKKWNKLTSDTIFPKQLLKVVKPSETKPKVTAKKKAPVKKVFTECLLTEGEAVKYAHSLVGNGYDFDGYFGWQCVDLSNMYYFRLFKDYLRCEGAIDIPTWNDFTNRAKVYKNTPDFLAKPGDIVVWGYGFGIDKYGKHWGHTAVVLSADLNQITVVEQNWEGGGRTFTEKATKRSHPYHQNMWFIRPIYK</sequence>
<dbReference type="Proteomes" id="UP000826802">
    <property type="component" value="Chromosome"/>
</dbReference>
<dbReference type="GO" id="GO:0008745">
    <property type="term" value="F:N-acetylmuramoyl-L-alanine amidase activity"/>
    <property type="evidence" value="ECO:0007669"/>
    <property type="project" value="UniProtKB-EC"/>
</dbReference>
<name>A0AAJ4P7R0_9STAP</name>
<dbReference type="SMART" id="SM00257">
    <property type="entry name" value="LysM"/>
    <property type="match status" value="1"/>
</dbReference>
<gene>
    <name evidence="3" type="ORF">KYI11_10700</name>
</gene>
<keyword evidence="3" id="KW-0378">Hydrolase</keyword>
<evidence type="ECO:0000313" key="3">
    <source>
        <dbReference type="EMBL" id="QYA42053.1"/>
    </source>
</evidence>